<dbReference type="KEGG" id="sbae:DSM104329_02035"/>
<dbReference type="InterPro" id="IPR001789">
    <property type="entry name" value="Sig_transdc_resp-reg_receiver"/>
</dbReference>
<dbReference type="AlphaFoldDB" id="A0A9E7BZR3"/>
<evidence type="ECO:0000256" key="1">
    <source>
        <dbReference type="ARBA" id="ARBA00022553"/>
    </source>
</evidence>
<dbReference type="Pfam" id="PF00072">
    <property type="entry name" value="Response_reg"/>
    <property type="match status" value="1"/>
</dbReference>
<evidence type="ECO:0000259" key="3">
    <source>
        <dbReference type="PROSITE" id="PS50110"/>
    </source>
</evidence>
<accession>A0A9E7BZR3</accession>
<dbReference type="PROSITE" id="PS50110">
    <property type="entry name" value="RESPONSE_REGULATORY"/>
    <property type="match status" value="1"/>
</dbReference>
<feature type="modified residue" description="4-aspartylphosphate" evidence="2">
    <location>
        <position position="57"/>
    </location>
</feature>
<feature type="domain" description="Response regulatory" evidence="3">
    <location>
        <begin position="6"/>
        <end position="123"/>
    </location>
</feature>
<evidence type="ECO:0000256" key="2">
    <source>
        <dbReference type="PROSITE-ProRule" id="PRU00169"/>
    </source>
</evidence>
<reference evidence="4" key="1">
    <citation type="journal article" date="2022" name="Int. J. Syst. Evol. Microbiol.">
        <title>Pseudomonas aegrilactucae sp. nov. and Pseudomonas morbosilactucae sp. nov., pathogens causing bacterial rot of lettuce in Japan.</title>
        <authorList>
            <person name="Sawada H."/>
            <person name="Fujikawa T."/>
            <person name="Satou M."/>
        </authorList>
    </citation>
    <scope>NUCLEOTIDE SEQUENCE</scope>
    <source>
        <strain evidence="4">0166_1</strain>
    </source>
</reference>
<keyword evidence="1 2" id="KW-0597">Phosphoprotein</keyword>
<evidence type="ECO:0000313" key="5">
    <source>
        <dbReference type="Proteomes" id="UP001162834"/>
    </source>
</evidence>
<keyword evidence="4" id="KW-0378">Hydrolase</keyword>
<dbReference type="GO" id="GO:0000160">
    <property type="term" value="P:phosphorelay signal transduction system"/>
    <property type="evidence" value="ECO:0007669"/>
    <property type="project" value="InterPro"/>
</dbReference>
<dbReference type="EMBL" id="CP087164">
    <property type="protein sequence ID" value="UGS35640.1"/>
    <property type="molecule type" value="Genomic_DNA"/>
</dbReference>
<dbReference type="SUPFAM" id="SSF52172">
    <property type="entry name" value="CheY-like"/>
    <property type="match status" value="1"/>
</dbReference>
<dbReference type="PANTHER" id="PTHR44591">
    <property type="entry name" value="STRESS RESPONSE REGULATOR PROTEIN 1"/>
    <property type="match status" value="1"/>
</dbReference>
<protein>
    <submittedName>
        <fullName evidence="4">Protein-glutamate methylesterase/protein-glutamine glutaminase</fullName>
        <ecNumber evidence="4">3.5.1.44</ecNumber>
    </submittedName>
</protein>
<keyword evidence="5" id="KW-1185">Reference proteome</keyword>
<evidence type="ECO:0000313" key="4">
    <source>
        <dbReference type="EMBL" id="UGS35640.1"/>
    </source>
</evidence>
<dbReference type="GO" id="GO:0050568">
    <property type="term" value="F:protein-glutamine glutaminase activity"/>
    <property type="evidence" value="ECO:0007669"/>
    <property type="project" value="UniProtKB-EC"/>
</dbReference>
<dbReference type="InterPro" id="IPR050595">
    <property type="entry name" value="Bact_response_regulator"/>
</dbReference>
<dbReference type="InterPro" id="IPR011006">
    <property type="entry name" value="CheY-like_superfamily"/>
</dbReference>
<dbReference type="EC" id="3.5.1.44" evidence="4"/>
<dbReference type="Gene3D" id="3.40.50.2300">
    <property type="match status" value="1"/>
</dbReference>
<name>A0A9E7BZR3_9ACTN</name>
<dbReference type="SMART" id="SM00448">
    <property type="entry name" value="REC"/>
    <property type="match status" value="1"/>
</dbReference>
<dbReference type="Proteomes" id="UP001162834">
    <property type="component" value="Chromosome"/>
</dbReference>
<proteinExistence type="predicted"/>
<gene>
    <name evidence="4" type="primary">cheB_2</name>
    <name evidence="4" type="ORF">DSM104329_02035</name>
</gene>
<organism evidence="4 5">
    <name type="scientific">Capillimicrobium parvum</name>
    <dbReference type="NCBI Taxonomy" id="2884022"/>
    <lineage>
        <taxon>Bacteria</taxon>
        <taxon>Bacillati</taxon>
        <taxon>Actinomycetota</taxon>
        <taxon>Thermoleophilia</taxon>
        <taxon>Solirubrobacterales</taxon>
        <taxon>Capillimicrobiaceae</taxon>
        <taxon>Capillimicrobium</taxon>
    </lineage>
</organism>
<dbReference type="PANTHER" id="PTHR44591:SF3">
    <property type="entry name" value="RESPONSE REGULATORY DOMAIN-CONTAINING PROTEIN"/>
    <property type="match status" value="1"/>
</dbReference>
<sequence>MTVDVRVLTVDDQAVFRGLARGVIDATPGFESVGEAAGGAEALEAVDRLAPQLVLLDVRMPGLDGLEVARRLRLTHPDTLVVLISIDEPADLTPPSPIVRSVPLVRKQDFGPRLLSRIWREHRA</sequence>